<dbReference type="RefSeq" id="WP_107934192.1">
    <property type="nucleotide sequence ID" value="NZ_PZZN01000003.1"/>
</dbReference>
<dbReference type="Gene3D" id="1.10.10.2520">
    <property type="entry name" value="Cell wall hydrolase SleB, domain 1"/>
    <property type="match status" value="1"/>
</dbReference>
<gene>
    <name evidence="3" type="ORF">C8J24_2653</name>
</gene>
<dbReference type="InterPro" id="IPR042047">
    <property type="entry name" value="SleB_dom1"/>
</dbReference>
<evidence type="ECO:0000313" key="4">
    <source>
        <dbReference type="Proteomes" id="UP000240996"/>
    </source>
</evidence>
<evidence type="ECO:0000259" key="2">
    <source>
        <dbReference type="Pfam" id="PF07486"/>
    </source>
</evidence>
<organism evidence="3 4">
    <name type="scientific">Sphingomonas aerolata</name>
    <dbReference type="NCBI Taxonomy" id="185951"/>
    <lineage>
        <taxon>Bacteria</taxon>
        <taxon>Pseudomonadati</taxon>
        <taxon>Pseudomonadota</taxon>
        <taxon>Alphaproteobacteria</taxon>
        <taxon>Sphingomonadales</taxon>
        <taxon>Sphingomonadaceae</taxon>
        <taxon>Sphingomonas</taxon>
    </lineage>
</organism>
<sequence length="448" mass="47544">MTDARGAVYLRVSVLAIAAAAIVGPTLVVTNPPALPHPARAAMPKQRVVPQAELPPVEPVRFVDLAPEDARAFNATVPFSTDPNPAARPFRFAGTADDLARATDCLAAGTLYEAGDDTVGERAVAQVVLNRLRHPAFPKTVCGVVFEGETRATGCQFSFSCDGALLRWKPSDDAWRRARSVATAALSGNVYRPVGYATHYHTDWVVPYWQSSLDKIVAVGSHLFFRWSGWWGTPPAFRRAPEQGEPVIAQLAPISEAHRTAAALSEADAAIAEASAALGFALGDDAVAGDGANAASTPFATAEGDTVLMTFSPGVLPNAYPTLATIACGDRAFCRFMAWSDKTKAATSTPLTPAQSAAITFSYLRDRSADYEKALWNCQQVRRPDPSQCMRPRQTLRAAPAAADKAAPPADAPQELDGVRRKTPATPAAATAPALKPDVRKAPQATEM</sequence>
<feature type="compositionally biased region" description="Low complexity" evidence="1">
    <location>
        <begin position="424"/>
        <end position="434"/>
    </location>
</feature>
<dbReference type="Pfam" id="PF07486">
    <property type="entry name" value="Hydrolase_2"/>
    <property type="match status" value="1"/>
</dbReference>
<dbReference type="GO" id="GO:0016787">
    <property type="term" value="F:hydrolase activity"/>
    <property type="evidence" value="ECO:0007669"/>
    <property type="project" value="UniProtKB-KW"/>
</dbReference>
<name>A0A2T4YM15_9SPHN</name>
<feature type="compositionally biased region" description="Low complexity" evidence="1">
    <location>
        <begin position="398"/>
        <end position="413"/>
    </location>
</feature>
<dbReference type="EMBL" id="PZZN01000003">
    <property type="protein sequence ID" value="PTM44449.1"/>
    <property type="molecule type" value="Genomic_DNA"/>
</dbReference>
<dbReference type="InterPro" id="IPR011105">
    <property type="entry name" value="Cell_wall_hydrolase_SleB"/>
</dbReference>
<evidence type="ECO:0000313" key="3">
    <source>
        <dbReference type="EMBL" id="PTM44449.1"/>
    </source>
</evidence>
<evidence type="ECO:0000256" key="1">
    <source>
        <dbReference type="SAM" id="MobiDB-lite"/>
    </source>
</evidence>
<feature type="region of interest" description="Disordered" evidence="1">
    <location>
        <begin position="384"/>
        <end position="448"/>
    </location>
</feature>
<feature type="domain" description="Cell wall hydrolase SleB" evidence="2">
    <location>
        <begin position="116"/>
        <end position="225"/>
    </location>
</feature>
<comment type="caution">
    <text evidence="3">The sequence shown here is derived from an EMBL/GenBank/DDBJ whole genome shotgun (WGS) entry which is preliminary data.</text>
</comment>
<dbReference type="Proteomes" id="UP000240996">
    <property type="component" value="Unassembled WGS sequence"/>
</dbReference>
<protein>
    <submittedName>
        <fullName evidence="3">Spore germination cell wall hydrolase CwlJ-like protein</fullName>
    </submittedName>
</protein>
<dbReference type="AlphaFoldDB" id="A0A2T4YM15"/>
<keyword evidence="3" id="KW-0378">Hydrolase</keyword>
<reference evidence="3 4" key="1">
    <citation type="submission" date="2018-04" db="EMBL/GenBank/DDBJ databases">
        <title>Genomic Encyclopedia of Type Strains, Phase III (KMG-III): the genomes of soil and plant-associated and newly described type strains.</title>
        <authorList>
            <person name="Whitman W."/>
        </authorList>
    </citation>
    <scope>NUCLEOTIDE SEQUENCE [LARGE SCALE GENOMIC DNA]</scope>
    <source>
        <strain evidence="3 4">NW12</strain>
    </source>
</reference>
<accession>A0A2T4YM15</accession>
<proteinExistence type="predicted"/>
<keyword evidence="4" id="KW-1185">Reference proteome</keyword>